<keyword evidence="5 7" id="KW-0408">Iron</keyword>
<evidence type="ECO:0000256" key="9">
    <source>
        <dbReference type="SAM" id="SignalP"/>
    </source>
</evidence>
<evidence type="ECO:0000256" key="2">
    <source>
        <dbReference type="ARBA" id="ARBA00010617"/>
    </source>
</evidence>
<proteinExistence type="inferred from homology"/>
<protein>
    <submittedName>
        <fullName evidence="11">6c66cee0-91dd-4e2d-a976-176fa6529e93</fullName>
    </submittedName>
</protein>
<dbReference type="PROSITE" id="PS00086">
    <property type="entry name" value="CYTOCHROME_P450"/>
    <property type="match status" value="1"/>
</dbReference>
<sequence>MKFRGILLVGAALASGAAAACNRTFLVDATDKYVAAQAEGKPATLTAITADNLNYTESDKTVDITTGVLAQPMKIDHNRSIHDTTLCATFTELIVTDPAKPYVIATRMVFTNDKASLIETIATKPGDWAFNATGYLHWNSLENWDPIPADKRDTRAVIQAAGDAYFNRFDNASYAVPFGTPCARLEGGAYTDPRGAGGNTCSLGLPSTIVVTNRRYVVDEEMGAVSIFLGFPGLDRSVPQEPMPDSHLFRVEGGKIRYIHTVSAKALERSPVVRFWMGTTPVYLFGGPKHYQAIFASRDLTYNGIMLQIGFPKLWRMTREEIQRFANDKSGHKETPLPGTEHVPPQQRYWATKYHVLYDFLSRKHHIKPIVDEFARQFSRDVVEKFPLGQWTTLSIDELTRRDFTRCAITTLFGPKILELNPDFLDAFWYFDSYASVLVYGFPRWMYPQPFRASDRFLDRIEKYVEAGLKDFDWNGPDVDAQWEPHFGTRITRELTKWLTDAGFQRKSVAGALGTLVFGQNSNTIPVVSWMLMELNKDPQLLSAVRAEVADAFVTDPLTGARTLDTQKVAALPLLQSLFTEILRLRVSMVIMRVADRPMTINGVDVPRGALVHAYSRIAQTDEATWGSPEHPADQFWPERHIKYVEERDPETGTLRKRREFAMAASPACFFPFGGGVPMCPGRHFAKNEIFTMVAILVDRFEMEFVRWTNPDGSPSDRPAESDQRFSGIGSLPPTVT</sequence>
<accession>A0A446BBN5</accession>
<dbReference type="Pfam" id="PF26061">
    <property type="entry name" value="DUF8021"/>
    <property type="match status" value="1"/>
</dbReference>
<dbReference type="GO" id="GO:0008395">
    <property type="term" value="F:steroid hydroxylase activity"/>
    <property type="evidence" value="ECO:0007669"/>
    <property type="project" value="TreeGrafter"/>
</dbReference>
<comment type="cofactor">
    <cofactor evidence="1 7">
        <name>heme</name>
        <dbReference type="ChEBI" id="CHEBI:30413"/>
    </cofactor>
</comment>
<evidence type="ECO:0000256" key="6">
    <source>
        <dbReference type="ARBA" id="ARBA00023033"/>
    </source>
</evidence>
<keyword evidence="6" id="KW-0503">Monooxygenase</keyword>
<keyword evidence="9" id="KW-0732">Signal</keyword>
<feature type="domain" description="DUF8021" evidence="10">
    <location>
        <begin position="151"/>
        <end position="262"/>
    </location>
</feature>
<organism evidence="11 12">
    <name type="scientific">Thermothielavioides terrestris</name>
    <dbReference type="NCBI Taxonomy" id="2587410"/>
    <lineage>
        <taxon>Eukaryota</taxon>
        <taxon>Fungi</taxon>
        <taxon>Dikarya</taxon>
        <taxon>Ascomycota</taxon>
        <taxon>Pezizomycotina</taxon>
        <taxon>Sordariomycetes</taxon>
        <taxon>Sordariomycetidae</taxon>
        <taxon>Sordariales</taxon>
        <taxon>Chaetomiaceae</taxon>
        <taxon>Thermothielavioides</taxon>
    </lineage>
</organism>
<evidence type="ECO:0000256" key="7">
    <source>
        <dbReference type="PIRSR" id="PIRSR602403-1"/>
    </source>
</evidence>
<feature type="binding site" description="axial binding residue" evidence="7">
    <location>
        <position position="680"/>
    </location>
    <ligand>
        <name>heme</name>
        <dbReference type="ChEBI" id="CHEBI:30413"/>
    </ligand>
    <ligandPart>
        <name>Fe</name>
        <dbReference type="ChEBI" id="CHEBI:18248"/>
    </ligandPart>
</feature>
<keyword evidence="6" id="KW-0560">Oxidoreductase</keyword>
<dbReference type="GO" id="GO:0016705">
    <property type="term" value="F:oxidoreductase activity, acting on paired donors, with incorporation or reduction of molecular oxygen"/>
    <property type="evidence" value="ECO:0007669"/>
    <property type="project" value="InterPro"/>
</dbReference>
<dbReference type="EMBL" id="OUUZ01000001">
    <property type="protein sequence ID" value="SPQ19808.1"/>
    <property type="molecule type" value="Genomic_DNA"/>
</dbReference>
<evidence type="ECO:0000256" key="4">
    <source>
        <dbReference type="ARBA" id="ARBA00022723"/>
    </source>
</evidence>
<evidence type="ECO:0000256" key="5">
    <source>
        <dbReference type="ARBA" id="ARBA00023004"/>
    </source>
</evidence>
<evidence type="ECO:0000313" key="12">
    <source>
        <dbReference type="Proteomes" id="UP000289323"/>
    </source>
</evidence>
<dbReference type="PANTHER" id="PTHR24304">
    <property type="entry name" value="CYTOCHROME P450 FAMILY 7"/>
    <property type="match status" value="1"/>
</dbReference>
<dbReference type="InterPro" id="IPR036396">
    <property type="entry name" value="Cyt_P450_sf"/>
</dbReference>
<keyword evidence="4 7" id="KW-0479">Metal-binding</keyword>
<dbReference type="CDD" id="cd11040">
    <property type="entry name" value="CYP7_CYP8-like"/>
    <property type="match status" value="1"/>
</dbReference>
<dbReference type="Gene3D" id="1.10.630.10">
    <property type="entry name" value="Cytochrome P450"/>
    <property type="match status" value="1"/>
</dbReference>
<feature type="region of interest" description="Disordered" evidence="8">
    <location>
        <begin position="710"/>
        <end position="737"/>
    </location>
</feature>
<evidence type="ECO:0000256" key="8">
    <source>
        <dbReference type="SAM" id="MobiDB-lite"/>
    </source>
</evidence>
<comment type="similarity">
    <text evidence="2">Belongs to the cytochrome P450 family.</text>
</comment>
<dbReference type="InterPro" id="IPR050529">
    <property type="entry name" value="CYP450_sterol_14alpha_dmase"/>
</dbReference>
<dbReference type="SUPFAM" id="SSF48264">
    <property type="entry name" value="Cytochrome P450"/>
    <property type="match status" value="1"/>
</dbReference>
<feature type="signal peptide" evidence="9">
    <location>
        <begin position="1"/>
        <end position="19"/>
    </location>
</feature>
<name>A0A446BBN5_9PEZI</name>
<dbReference type="InterPro" id="IPR058334">
    <property type="entry name" value="DUF8021"/>
</dbReference>
<feature type="chain" id="PRO_5019136729" evidence="9">
    <location>
        <begin position="20"/>
        <end position="737"/>
    </location>
</feature>
<dbReference type="InterPro" id="IPR001128">
    <property type="entry name" value="Cyt_P450"/>
</dbReference>
<evidence type="ECO:0000256" key="1">
    <source>
        <dbReference type="ARBA" id="ARBA00001971"/>
    </source>
</evidence>
<dbReference type="Pfam" id="PF00067">
    <property type="entry name" value="p450"/>
    <property type="match status" value="1"/>
</dbReference>
<evidence type="ECO:0000313" key="11">
    <source>
        <dbReference type="EMBL" id="SPQ19808.1"/>
    </source>
</evidence>
<dbReference type="InterPro" id="IPR002403">
    <property type="entry name" value="Cyt_P450_E_grp-IV"/>
</dbReference>
<dbReference type="Proteomes" id="UP000289323">
    <property type="component" value="Unassembled WGS sequence"/>
</dbReference>
<dbReference type="PANTHER" id="PTHR24304:SF2">
    <property type="entry name" value="24-HYDROXYCHOLESTEROL 7-ALPHA-HYDROXYLASE"/>
    <property type="match status" value="1"/>
</dbReference>
<dbReference type="PRINTS" id="PR00465">
    <property type="entry name" value="EP450IV"/>
</dbReference>
<evidence type="ECO:0000256" key="3">
    <source>
        <dbReference type="ARBA" id="ARBA00022617"/>
    </source>
</evidence>
<dbReference type="PROSITE" id="PS51257">
    <property type="entry name" value="PROKAR_LIPOPROTEIN"/>
    <property type="match status" value="1"/>
</dbReference>
<gene>
    <name evidence="11" type="ORF">TT172_LOCUS2227</name>
</gene>
<keyword evidence="3 7" id="KW-0349">Heme</keyword>
<dbReference type="InterPro" id="IPR017972">
    <property type="entry name" value="Cyt_P450_CS"/>
</dbReference>
<dbReference type="AlphaFoldDB" id="A0A446BBN5"/>
<evidence type="ECO:0000259" key="10">
    <source>
        <dbReference type="Pfam" id="PF26061"/>
    </source>
</evidence>
<reference evidence="11 12" key="1">
    <citation type="submission" date="2018-04" db="EMBL/GenBank/DDBJ databases">
        <authorList>
            <person name="Huttner S."/>
            <person name="Dainat J."/>
        </authorList>
    </citation>
    <scope>NUCLEOTIDE SEQUENCE [LARGE SCALE GENOMIC DNA]</scope>
</reference>
<dbReference type="GO" id="GO:0020037">
    <property type="term" value="F:heme binding"/>
    <property type="evidence" value="ECO:0007669"/>
    <property type="project" value="InterPro"/>
</dbReference>
<dbReference type="GO" id="GO:0005506">
    <property type="term" value="F:iron ion binding"/>
    <property type="evidence" value="ECO:0007669"/>
    <property type="project" value="InterPro"/>
</dbReference>